<reference evidence="3" key="1">
    <citation type="submission" date="2016-11" db="EMBL/GenBank/DDBJ databases">
        <authorList>
            <person name="Shukria A."/>
            <person name="Stevens D.C."/>
        </authorList>
    </citation>
    <scope>NUCLEOTIDE SEQUENCE [LARGE SCALE GENOMIC DNA]</scope>
    <source>
        <strain evidence="3">Cbfe23</strain>
    </source>
</reference>
<dbReference type="STRING" id="83449.BON30_23310"/>
<dbReference type="RefSeq" id="WP_071900602.1">
    <property type="nucleotide sequence ID" value="NZ_MPIN01000006.1"/>
</dbReference>
<dbReference type="OrthoDB" id="5381634at2"/>
<dbReference type="AlphaFoldDB" id="A0A1L9B756"/>
<evidence type="ECO:0000313" key="2">
    <source>
        <dbReference type="EMBL" id="OJH38094.1"/>
    </source>
</evidence>
<sequence>MKTLVCVAVLLAAAPAVAKPWQGIEPGQTRRDSILQKFGEPSRVVTNEGKEVVAYFDDKAIKGTRQVQFTVDVGTQQVERISVFPGPVVDKESIESTYGPACPSSGKQPSTPCYQKKLTDDFRTYLFYARLGLAVFLNEDGKTVQSLTFTPQQGAK</sequence>
<comment type="caution">
    <text evidence="2">The sequence shown here is derived from an EMBL/GenBank/DDBJ whole genome shotgun (WGS) entry which is preliminary data.</text>
</comment>
<evidence type="ECO:0000313" key="3">
    <source>
        <dbReference type="Proteomes" id="UP000182229"/>
    </source>
</evidence>
<keyword evidence="3" id="KW-1185">Reference proteome</keyword>
<name>A0A1L9B756_9BACT</name>
<evidence type="ECO:0000256" key="1">
    <source>
        <dbReference type="SAM" id="SignalP"/>
    </source>
</evidence>
<keyword evidence="1" id="KW-0732">Signal</keyword>
<proteinExistence type="predicted"/>
<gene>
    <name evidence="2" type="ORF">BON30_23310</name>
</gene>
<protein>
    <submittedName>
        <fullName evidence="2">Uncharacterized protein</fullName>
    </submittedName>
</protein>
<accession>A0A1L9B756</accession>
<dbReference type="Proteomes" id="UP000182229">
    <property type="component" value="Unassembled WGS sequence"/>
</dbReference>
<feature type="signal peptide" evidence="1">
    <location>
        <begin position="1"/>
        <end position="18"/>
    </location>
</feature>
<reference evidence="2 3" key="2">
    <citation type="submission" date="2016-12" db="EMBL/GenBank/DDBJ databases">
        <title>Draft Genome Sequence of Cystobacter ferrugineus Strain Cbfe23.</title>
        <authorList>
            <person name="Akbar S."/>
            <person name="Dowd S.E."/>
            <person name="Stevens D.C."/>
        </authorList>
    </citation>
    <scope>NUCLEOTIDE SEQUENCE [LARGE SCALE GENOMIC DNA]</scope>
    <source>
        <strain evidence="2 3">Cbfe23</strain>
    </source>
</reference>
<organism evidence="2 3">
    <name type="scientific">Cystobacter ferrugineus</name>
    <dbReference type="NCBI Taxonomy" id="83449"/>
    <lineage>
        <taxon>Bacteria</taxon>
        <taxon>Pseudomonadati</taxon>
        <taxon>Myxococcota</taxon>
        <taxon>Myxococcia</taxon>
        <taxon>Myxococcales</taxon>
        <taxon>Cystobacterineae</taxon>
        <taxon>Archangiaceae</taxon>
        <taxon>Cystobacter</taxon>
    </lineage>
</organism>
<feature type="chain" id="PRO_5012928160" evidence="1">
    <location>
        <begin position="19"/>
        <end position="156"/>
    </location>
</feature>
<dbReference type="EMBL" id="MPIN01000006">
    <property type="protein sequence ID" value="OJH38094.1"/>
    <property type="molecule type" value="Genomic_DNA"/>
</dbReference>